<proteinExistence type="predicted"/>
<name>A0A892ZDS3_9NEIS</name>
<dbReference type="RefSeq" id="WP_230338381.1">
    <property type="nucleotide sequence ID" value="NZ_CP069798.1"/>
</dbReference>
<evidence type="ECO:0000313" key="2">
    <source>
        <dbReference type="Proteomes" id="UP000653156"/>
    </source>
</evidence>
<evidence type="ECO:0008006" key="3">
    <source>
        <dbReference type="Google" id="ProtNLM"/>
    </source>
</evidence>
<sequence length="284" mass="31977">MSNDIIEHEVLTLSNSAAIQSAAVMEQWGNNEVYNEERWVERARQAARKTLEGMFELGRALIVLKEHTEHGRFRDIAETELGLHYRETARLMNATKRFATPQMQKAAPKLMDLGKSKLLELLVEEDDTLAELADGGELNGHTLDDVDRMTIKELRNTLRTAREDTEAARKVSADKDAKINRLTEQLEKQKTAKTKEPDAADVGSHITMVLASTEVAARSQISRIKPLFEELVAHGEAGGFNHRPVMVGCLNQLIADIEQLRGLFDLPDEVPQDDIEPEWMQGRE</sequence>
<reference evidence="1" key="1">
    <citation type="submission" date="2021-02" db="EMBL/GenBank/DDBJ databases">
        <title>Neisseriaceae sp. 26B isolated from the cloaca of a Common Toad-headed Turtle (Mesoclemmys nasuta).</title>
        <authorList>
            <person name="Spergser J."/>
            <person name="Busse H.-J."/>
        </authorList>
    </citation>
    <scope>NUCLEOTIDE SEQUENCE</scope>
    <source>
        <strain evidence="1">26B</strain>
    </source>
</reference>
<evidence type="ECO:0000313" key="1">
    <source>
        <dbReference type="EMBL" id="QRQ81092.1"/>
    </source>
</evidence>
<accession>A0A892ZDS3</accession>
<dbReference type="Proteomes" id="UP000653156">
    <property type="component" value="Chromosome"/>
</dbReference>
<dbReference type="AlphaFoldDB" id="A0A892ZDS3"/>
<dbReference type="KEGG" id="ptes:JQU52_10200"/>
<protein>
    <recommendedName>
        <fullName evidence="3">Phage protein</fullName>
    </recommendedName>
</protein>
<organism evidence="1 2">
    <name type="scientific">Paralysiella testudinis</name>
    <dbReference type="NCBI Taxonomy" id="2809020"/>
    <lineage>
        <taxon>Bacteria</taxon>
        <taxon>Pseudomonadati</taxon>
        <taxon>Pseudomonadota</taxon>
        <taxon>Betaproteobacteria</taxon>
        <taxon>Neisseriales</taxon>
        <taxon>Neisseriaceae</taxon>
        <taxon>Paralysiella</taxon>
    </lineage>
</organism>
<dbReference type="EMBL" id="CP069798">
    <property type="protein sequence ID" value="QRQ81092.1"/>
    <property type="molecule type" value="Genomic_DNA"/>
</dbReference>
<keyword evidence="2" id="KW-1185">Reference proteome</keyword>
<gene>
    <name evidence="1" type="ORF">JQU52_10200</name>
</gene>